<gene>
    <name evidence="1" type="ORF">MSG28_007730</name>
</gene>
<accession>A0ACC0JYM1</accession>
<organism evidence="1 2">
    <name type="scientific">Choristoneura fumiferana</name>
    <name type="common">Spruce budworm moth</name>
    <name type="synonym">Archips fumiferana</name>
    <dbReference type="NCBI Taxonomy" id="7141"/>
    <lineage>
        <taxon>Eukaryota</taxon>
        <taxon>Metazoa</taxon>
        <taxon>Ecdysozoa</taxon>
        <taxon>Arthropoda</taxon>
        <taxon>Hexapoda</taxon>
        <taxon>Insecta</taxon>
        <taxon>Pterygota</taxon>
        <taxon>Neoptera</taxon>
        <taxon>Endopterygota</taxon>
        <taxon>Lepidoptera</taxon>
        <taxon>Glossata</taxon>
        <taxon>Ditrysia</taxon>
        <taxon>Tortricoidea</taxon>
        <taxon>Tortricidae</taxon>
        <taxon>Tortricinae</taxon>
        <taxon>Choristoneura</taxon>
    </lineage>
</organism>
<dbReference type="Proteomes" id="UP001064048">
    <property type="component" value="Chromosome 12"/>
</dbReference>
<evidence type="ECO:0000313" key="2">
    <source>
        <dbReference type="Proteomes" id="UP001064048"/>
    </source>
</evidence>
<sequence>MSGGNVLCESASGADSARTQFNVQPLAAWKYFLHKVDRCKIKVFFHWRGETIIEICIVKEFSPSASPVEWKQHARLHQMHGSYEHGKKTDKIWLGLRQLSRGYIRATPRVATLPDSTGCEYTTVSCRRAHVVIILARSEPTRLFPYHLAHADRNRAVCVASARSATRGAVLIVSICVASERRSRSARGASSGYAAIGVKRGGIGKSDHERSLVRQYGVLKPTILEARYILLPGTSSDKEDDMENQAGEEWPPESSYQGPPAPGD</sequence>
<evidence type="ECO:0000313" key="1">
    <source>
        <dbReference type="EMBL" id="KAI8429193.1"/>
    </source>
</evidence>
<name>A0ACC0JYM1_CHOFU</name>
<keyword evidence="2" id="KW-1185">Reference proteome</keyword>
<protein>
    <submittedName>
        <fullName evidence="1">Uncharacterized protein</fullName>
    </submittedName>
</protein>
<dbReference type="EMBL" id="CM046112">
    <property type="protein sequence ID" value="KAI8429193.1"/>
    <property type="molecule type" value="Genomic_DNA"/>
</dbReference>
<reference evidence="1 2" key="1">
    <citation type="journal article" date="2022" name="Genome Biol. Evol.">
        <title>The Spruce Budworm Genome: Reconstructing the Evolutionary History of Antifreeze Proteins.</title>
        <authorList>
            <person name="Beliveau C."/>
            <person name="Gagne P."/>
            <person name="Picq S."/>
            <person name="Vernygora O."/>
            <person name="Keeling C.I."/>
            <person name="Pinkney K."/>
            <person name="Doucet D."/>
            <person name="Wen F."/>
            <person name="Johnston J.S."/>
            <person name="Maaroufi H."/>
            <person name="Boyle B."/>
            <person name="Laroche J."/>
            <person name="Dewar K."/>
            <person name="Juretic N."/>
            <person name="Blackburn G."/>
            <person name="Nisole A."/>
            <person name="Brunet B."/>
            <person name="Brandao M."/>
            <person name="Lumley L."/>
            <person name="Duan J."/>
            <person name="Quan G."/>
            <person name="Lucarotti C.J."/>
            <person name="Roe A.D."/>
            <person name="Sperling F.A.H."/>
            <person name="Levesque R.C."/>
            <person name="Cusson M."/>
        </authorList>
    </citation>
    <scope>NUCLEOTIDE SEQUENCE [LARGE SCALE GENOMIC DNA]</scope>
    <source>
        <strain evidence="1">Glfc:IPQL:Cfum</strain>
    </source>
</reference>
<comment type="caution">
    <text evidence="1">The sequence shown here is derived from an EMBL/GenBank/DDBJ whole genome shotgun (WGS) entry which is preliminary data.</text>
</comment>
<proteinExistence type="predicted"/>